<evidence type="ECO:0000313" key="3">
    <source>
        <dbReference type="EMBL" id="SLM18222.1"/>
    </source>
</evidence>
<sequence>MGGYMSNDSNAIILETLVTIARGIANTFGPSSEVVVHDLSKPKTSVIAVFNNTVTGRKVGEGIRDLILTVLRSPDFKDDMLVNYQSVTPKGKNIKCTTIVIRNNEKDVVGALCINTDLSAFVATKKFFDDFTKTHNLTPPEDKVVNVKNADVLDILDHLIQSTIKETGKLVEQMSKEDKAQVIKYLDEKGTFLVRGSVNWVAKKLGMSRNTVYSYLEQHRLSKNIK</sequence>
<feature type="domain" description="Transcriptional regulator DauR-like HTH" evidence="2">
    <location>
        <begin position="156"/>
        <end position="216"/>
    </location>
</feature>
<dbReference type="Pfam" id="PF08348">
    <property type="entry name" value="PAS_6"/>
    <property type="match status" value="1"/>
</dbReference>
<protein>
    <submittedName>
        <fullName evidence="3">YheO domain protein</fullName>
    </submittedName>
</protein>
<proteinExistence type="predicted"/>
<dbReference type="PANTHER" id="PTHR35568:SF1">
    <property type="entry name" value="TRANSCRIPTIONAL REGULATOR DAUR"/>
    <property type="match status" value="1"/>
</dbReference>
<gene>
    <name evidence="3" type="ORF">SPIRO4BDMA_40794</name>
</gene>
<dbReference type="InterPro" id="IPR013559">
    <property type="entry name" value="YheO"/>
</dbReference>
<dbReference type="InterPro" id="IPR039445">
    <property type="entry name" value="DauR-like_HTH"/>
</dbReference>
<dbReference type="PANTHER" id="PTHR35568">
    <property type="entry name" value="TRANSCRIPTIONAL REGULATOR DAUR"/>
    <property type="match status" value="1"/>
</dbReference>
<evidence type="ECO:0000259" key="2">
    <source>
        <dbReference type="Pfam" id="PF13309"/>
    </source>
</evidence>
<feature type="domain" description="YheO-like" evidence="1">
    <location>
        <begin position="14"/>
        <end position="126"/>
    </location>
</feature>
<dbReference type="EMBL" id="FWDO01000004">
    <property type="protein sequence ID" value="SLM18222.1"/>
    <property type="molecule type" value="Genomic_DNA"/>
</dbReference>
<dbReference type="AlphaFoldDB" id="A0A3P3XPK0"/>
<organism evidence="3">
    <name type="scientific">uncultured spirochete</name>
    <dbReference type="NCBI Taxonomy" id="156406"/>
    <lineage>
        <taxon>Bacteria</taxon>
        <taxon>Pseudomonadati</taxon>
        <taxon>Spirochaetota</taxon>
        <taxon>Spirochaetia</taxon>
        <taxon>Spirochaetales</taxon>
        <taxon>environmental samples</taxon>
    </lineage>
</organism>
<reference evidence="3" key="1">
    <citation type="submission" date="2017-02" db="EMBL/GenBank/DDBJ databases">
        <authorList>
            <person name="Regsiter A."/>
            <person name="William W."/>
        </authorList>
    </citation>
    <scope>NUCLEOTIDE SEQUENCE</scope>
    <source>
        <strain evidence="3">BdmA 4</strain>
    </source>
</reference>
<dbReference type="InterPro" id="IPR039446">
    <property type="entry name" value="DauR-like"/>
</dbReference>
<evidence type="ECO:0000259" key="1">
    <source>
        <dbReference type="Pfam" id="PF08348"/>
    </source>
</evidence>
<accession>A0A3P3XPK0</accession>
<dbReference type="Pfam" id="PF13309">
    <property type="entry name" value="HTH_22"/>
    <property type="match status" value="1"/>
</dbReference>
<name>A0A3P3XPK0_9SPIR</name>